<feature type="region of interest" description="Disordered" evidence="1">
    <location>
        <begin position="1"/>
        <end position="353"/>
    </location>
</feature>
<feature type="compositionally biased region" description="Low complexity" evidence="1">
    <location>
        <begin position="251"/>
        <end position="290"/>
    </location>
</feature>
<organism evidence="2 3">
    <name type="scientific">Meganyctiphanes norvegica</name>
    <name type="common">Northern krill</name>
    <name type="synonym">Thysanopoda norvegica</name>
    <dbReference type="NCBI Taxonomy" id="48144"/>
    <lineage>
        <taxon>Eukaryota</taxon>
        <taxon>Metazoa</taxon>
        <taxon>Ecdysozoa</taxon>
        <taxon>Arthropoda</taxon>
        <taxon>Crustacea</taxon>
        <taxon>Multicrustacea</taxon>
        <taxon>Malacostraca</taxon>
        <taxon>Eumalacostraca</taxon>
        <taxon>Eucarida</taxon>
        <taxon>Euphausiacea</taxon>
        <taxon>Euphausiidae</taxon>
        <taxon>Meganyctiphanes</taxon>
    </lineage>
</organism>
<gene>
    <name evidence="2" type="ORF">MNOR_LOCUS28063</name>
</gene>
<sequence>MKGSSPTHVSSAKNVPPSTKNTSIMSTTISSNVLSPNTYKTASPIKRIRSRIESSTPVVSIRSTSQPPGSRNNEKRPGRKLYSRSVSVDGDNSDSKSNDAPNSTKVNLNNSRIINNKRSTLSSGSQSDSVTSKNITNGLVSKSSSLKQLNRRNRNNSPSPLSRSHTDKSVHKTGIDSVKTSPSHSPIHRISTSPAKSSYPFNSPVVRSNSSAIRKRPQLTRSNSASTLPGHVQPQSLPSSPYSTVTRCERLPNSNSPSPISLSKRFTNSSAKQRTSSSSTKSSGLKIQSSKGIQTFKPDQPKPHFKGSQTTIQDRSGQCTRGSQTVPLNVNSRDTSNLDNSSSTPTSPFEDSPCWSLSCCSSAPTSPRILGDEHSPGASSSCSRSSSPPVGCANCGDDSVPRITTNGLDYSCTR</sequence>
<evidence type="ECO:0000256" key="1">
    <source>
        <dbReference type="SAM" id="MobiDB-lite"/>
    </source>
</evidence>
<protein>
    <submittedName>
        <fullName evidence="2">Uncharacterized protein</fullName>
    </submittedName>
</protein>
<feature type="compositionally biased region" description="Polar residues" evidence="1">
    <location>
        <begin position="178"/>
        <end position="212"/>
    </location>
</feature>
<evidence type="ECO:0000313" key="2">
    <source>
        <dbReference type="EMBL" id="CAL4137333.1"/>
    </source>
</evidence>
<feature type="compositionally biased region" description="Low complexity" evidence="1">
    <location>
        <begin position="18"/>
        <end position="32"/>
    </location>
</feature>
<reference evidence="2 3" key="1">
    <citation type="submission" date="2024-05" db="EMBL/GenBank/DDBJ databases">
        <authorList>
            <person name="Wallberg A."/>
        </authorList>
    </citation>
    <scope>NUCLEOTIDE SEQUENCE [LARGE SCALE GENOMIC DNA]</scope>
</reference>
<feature type="region of interest" description="Disordered" evidence="1">
    <location>
        <begin position="366"/>
        <end position="399"/>
    </location>
</feature>
<keyword evidence="3" id="KW-1185">Reference proteome</keyword>
<dbReference type="AlphaFoldDB" id="A0AAV2RUG2"/>
<dbReference type="EMBL" id="CAXKWB010030338">
    <property type="protein sequence ID" value="CAL4137333.1"/>
    <property type="molecule type" value="Genomic_DNA"/>
</dbReference>
<feature type="compositionally biased region" description="Polar residues" evidence="1">
    <location>
        <begin position="307"/>
        <end position="349"/>
    </location>
</feature>
<name>A0AAV2RUG2_MEGNR</name>
<feature type="non-terminal residue" evidence="2">
    <location>
        <position position="414"/>
    </location>
</feature>
<evidence type="ECO:0000313" key="3">
    <source>
        <dbReference type="Proteomes" id="UP001497623"/>
    </source>
</evidence>
<accession>A0AAV2RUG2</accession>
<feature type="compositionally biased region" description="Low complexity" evidence="1">
    <location>
        <begin position="376"/>
        <end position="389"/>
    </location>
</feature>
<feature type="compositionally biased region" description="Basic and acidic residues" evidence="1">
    <location>
        <begin position="164"/>
        <end position="174"/>
    </location>
</feature>
<feature type="compositionally biased region" description="Polar residues" evidence="1">
    <location>
        <begin position="98"/>
        <end position="148"/>
    </location>
</feature>
<feature type="compositionally biased region" description="Polar residues" evidence="1">
    <location>
        <begin position="1"/>
        <end position="17"/>
    </location>
</feature>
<dbReference type="Proteomes" id="UP001497623">
    <property type="component" value="Unassembled WGS sequence"/>
</dbReference>
<feature type="compositionally biased region" description="Polar residues" evidence="1">
    <location>
        <begin position="53"/>
        <end position="71"/>
    </location>
</feature>
<proteinExistence type="predicted"/>
<feature type="compositionally biased region" description="Polar residues" evidence="1">
    <location>
        <begin position="219"/>
        <end position="246"/>
    </location>
</feature>
<comment type="caution">
    <text evidence="2">The sequence shown here is derived from an EMBL/GenBank/DDBJ whole genome shotgun (WGS) entry which is preliminary data.</text>
</comment>